<accession>A0A146K9S9</accession>
<dbReference type="PROSITE" id="PS50157">
    <property type="entry name" value="ZINC_FINGER_C2H2_2"/>
    <property type="match status" value="1"/>
</dbReference>
<dbReference type="PANTHER" id="PTHR13182:SF8">
    <property type="entry name" value="CYTOPLASMIC 60S SUBUNIT BIOGENESIS FACTOR ZNF622"/>
    <property type="match status" value="1"/>
</dbReference>
<dbReference type="InterPro" id="IPR013087">
    <property type="entry name" value="Znf_C2H2_type"/>
</dbReference>
<dbReference type="PANTHER" id="PTHR13182">
    <property type="entry name" value="ZINC FINGER PROTEIN 622"/>
    <property type="match status" value="1"/>
</dbReference>
<evidence type="ECO:0000256" key="2">
    <source>
        <dbReference type="ARBA" id="ARBA00022771"/>
    </source>
</evidence>
<feature type="non-terminal residue" evidence="6">
    <location>
        <position position="1"/>
    </location>
</feature>
<keyword evidence="2 4" id="KW-0863">Zinc-finger</keyword>
<organism evidence="6">
    <name type="scientific">Trepomonas sp. PC1</name>
    <dbReference type="NCBI Taxonomy" id="1076344"/>
    <lineage>
        <taxon>Eukaryota</taxon>
        <taxon>Metamonada</taxon>
        <taxon>Diplomonadida</taxon>
        <taxon>Hexamitidae</taxon>
        <taxon>Hexamitinae</taxon>
        <taxon>Trepomonas</taxon>
    </lineage>
</organism>
<dbReference type="SMART" id="SM00355">
    <property type="entry name" value="ZnF_C2H2"/>
    <property type="match status" value="4"/>
</dbReference>
<evidence type="ECO:0000256" key="3">
    <source>
        <dbReference type="ARBA" id="ARBA00022833"/>
    </source>
</evidence>
<sequence length="455" mass="53982">AITCVTCRLQFPSFEDQKVHFQTEYHRENSRRNLKQQPPMTQSEYLEYLQEMKQKQALEDAKKKKVYLCTQCNKQFSSQNAFKQHCESSKHQNLFQPPVQSESQFNDKPQKKLATLSTADQNVLVITEVEYEKKERLPAFLSEDEYEPFKALLTQLEQLTEAQQDQLITEQILKKRQQMPFQQCLFCQHEEADTELLLTHMYSSHSFMLPMREFIIDVRDLLTELQKQISVARCCLVCMRGFKSTEQTQKHMVAAGHTVFLPENFMRDFITFYDFTNSYPAELLKLIRAEDDQQLLKEISQKRYYFSLDDVKYEVDGKEASYLEWKQWKSYHVPEWLKIKYEQVQLLKGLKRLRGQVYETNQNNQVENAETAIVLVKEAQQVVDKVNELASKTQSNLVIRLTPDNMKQYLSVQQQLKPLEIKDEKQNKYDTQVGENERLNHDKPFFKRSTLHIYN</sequence>
<keyword evidence="3" id="KW-0862">Zinc</keyword>
<proteinExistence type="predicted"/>
<dbReference type="GO" id="GO:0042273">
    <property type="term" value="P:ribosomal large subunit biogenesis"/>
    <property type="evidence" value="ECO:0007669"/>
    <property type="project" value="TreeGrafter"/>
</dbReference>
<feature type="domain" description="C2H2-type" evidence="5">
    <location>
        <begin position="67"/>
        <end position="91"/>
    </location>
</feature>
<evidence type="ECO:0000259" key="5">
    <source>
        <dbReference type="PROSITE" id="PS50157"/>
    </source>
</evidence>
<dbReference type="InterPro" id="IPR022755">
    <property type="entry name" value="Znf_C2H2_jaz"/>
</dbReference>
<dbReference type="SUPFAM" id="SSF57667">
    <property type="entry name" value="beta-beta-alpha zinc fingers"/>
    <property type="match status" value="1"/>
</dbReference>
<dbReference type="AlphaFoldDB" id="A0A146K9S9"/>
<evidence type="ECO:0000313" key="6">
    <source>
        <dbReference type="EMBL" id="JAP93327.1"/>
    </source>
</evidence>
<protein>
    <submittedName>
        <fullName evidence="6">Zinc finger domain-containing protein</fullName>
    </submittedName>
</protein>
<dbReference type="Gene3D" id="3.30.160.60">
    <property type="entry name" value="Classic Zinc Finger"/>
    <property type="match status" value="1"/>
</dbReference>
<dbReference type="GO" id="GO:0030687">
    <property type="term" value="C:preribosome, large subunit precursor"/>
    <property type="evidence" value="ECO:0007669"/>
    <property type="project" value="TreeGrafter"/>
</dbReference>
<evidence type="ECO:0000256" key="1">
    <source>
        <dbReference type="ARBA" id="ARBA00022723"/>
    </source>
</evidence>
<dbReference type="InterPro" id="IPR036236">
    <property type="entry name" value="Znf_C2H2_sf"/>
</dbReference>
<dbReference type="Pfam" id="PF12171">
    <property type="entry name" value="zf-C2H2_jaz"/>
    <property type="match status" value="1"/>
</dbReference>
<dbReference type="Pfam" id="PF12756">
    <property type="entry name" value="zf-C2H2_2"/>
    <property type="match status" value="1"/>
</dbReference>
<reference evidence="6" key="1">
    <citation type="submission" date="2015-07" db="EMBL/GenBank/DDBJ databases">
        <title>Adaptation to a free-living lifestyle via gene acquisitions in the diplomonad Trepomonas sp. PC1.</title>
        <authorList>
            <person name="Xu F."/>
            <person name="Jerlstrom-Hultqvist J."/>
            <person name="Kolisko M."/>
            <person name="Simpson A.G.B."/>
            <person name="Roger A.J."/>
            <person name="Svard S.G."/>
            <person name="Andersson J.O."/>
        </authorList>
    </citation>
    <scope>NUCLEOTIDE SEQUENCE</scope>
    <source>
        <strain evidence="6">PC1</strain>
    </source>
</reference>
<dbReference type="PROSITE" id="PS00028">
    <property type="entry name" value="ZINC_FINGER_C2H2_1"/>
    <property type="match status" value="2"/>
</dbReference>
<evidence type="ECO:0000256" key="4">
    <source>
        <dbReference type="PROSITE-ProRule" id="PRU00042"/>
    </source>
</evidence>
<dbReference type="InterPro" id="IPR041661">
    <property type="entry name" value="ZN622/Rei1/Reh1_Znf-C2H2"/>
</dbReference>
<gene>
    <name evidence="6" type="ORF">TPC1_14437</name>
</gene>
<dbReference type="InterPro" id="IPR040025">
    <property type="entry name" value="Znf622/Rei1/Reh1"/>
</dbReference>
<keyword evidence="1" id="KW-0479">Metal-binding</keyword>
<dbReference type="EMBL" id="GDID01003279">
    <property type="protein sequence ID" value="JAP93327.1"/>
    <property type="molecule type" value="Transcribed_RNA"/>
</dbReference>
<dbReference type="GO" id="GO:0008270">
    <property type="term" value="F:zinc ion binding"/>
    <property type="evidence" value="ECO:0007669"/>
    <property type="project" value="UniProtKB-KW"/>
</dbReference>
<name>A0A146K9S9_9EUKA</name>